<comment type="subcellular location">
    <subcellularLocation>
        <location evidence="1 8">Membrane</location>
        <topology evidence="1 8">Multi-pass membrane protein</topology>
    </subcellularLocation>
</comment>
<dbReference type="OMA" id="AYTYVFA"/>
<organism evidence="10 11">
    <name type="scientific">Echinococcus multilocularis</name>
    <name type="common">Fox tapeworm</name>
    <dbReference type="NCBI Taxonomy" id="6211"/>
    <lineage>
        <taxon>Eukaryota</taxon>
        <taxon>Metazoa</taxon>
        <taxon>Spiralia</taxon>
        <taxon>Lophotrochozoa</taxon>
        <taxon>Platyhelminthes</taxon>
        <taxon>Cestoda</taxon>
        <taxon>Eucestoda</taxon>
        <taxon>Cyclophyllidea</taxon>
        <taxon>Taeniidae</taxon>
        <taxon>Echinococcus</taxon>
    </lineage>
</organism>
<gene>
    <name evidence="10" type="ORF">EmuJ_000971400</name>
</gene>
<feature type="transmembrane region" description="Helical" evidence="8">
    <location>
        <begin position="174"/>
        <end position="197"/>
    </location>
</feature>
<evidence type="ECO:0000256" key="2">
    <source>
        <dbReference type="ARBA" id="ARBA00009916"/>
    </source>
</evidence>
<reference evidence="10" key="1">
    <citation type="journal article" date="2013" name="Nature">
        <title>The genomes of four tapeworm species reveal adaptations to parasitism.</title>
        <authorList>
            <person name="Tsai I.J."/>
            <person name="Zarowiecki M."/>
            <person name="Holroyd N."/>
            <person name="Garciarrubio A."/>
            <person name="Sanchez-Flores A."/>
            <person name="Brooks K.L."/>
            <person name="Tracey A."/>
            <person name="Bobes R.J."/>
            <person name="Fragoso G."/>
            <person name="Sciutto E."/>
            <person name="Aslett M."/>
            <person name="Beasley H."/>
            <person name="Bennett H.M."/>
            <person name="Cai J."/>
            <person name="Camicia F."/>
            <person name="Clark R."/>
            <person name="Cucher M."/>
            <person name="De Silva N."/>
            <person name="Day T.A."/>
            <person name="Deplazes P."/>
            <person name="Estrada K."/>
            <person name="Fernandez C."/>
            <person name="Holland P.W."/>
            <person name="Hou J."/>
            <person name="Hu S."/>
            <person name="Huckvale T."/>
            <person name="Hung S.S."/>
            <person name="Kamenetzky L."/>
            <person name="Keane J.A."/>
            <person name="Kiss F."/>
            <person name="Koziol U."/>
            <person name="Lambert O."/>
            <person name="Liu K."/>
            <person name="Luo X."/>
            <person name="Luo Y."/>
            <person name="Macchiaroli N."/>
            <person name="Nichol S."/>
            <person name="Paps J."/>
            <person name="Parkinson J."/>
            <person name="Pouchkina-Stantcheva N."/>
            <person name="Riddiford N."/>
            <person name="Rosenzvit M."/>
            <person name="Salinas G."/>
            <person name="Wasmuth J.D."/>
            <person name="Zamanian M."/>
            <person name="Zheng Y."/>
            <person name="Cai X."/>
            <person name="Soberon X."/>
            <person name="Olson P.D."/>
            <person name="Laclette J.P."/>
            <person name="Brehm K."/>
            <person name="Berriman M."/>
            <person name="Garciarrubio A."/>
            <person name="Bobes R.J."/>
            <person name="Fragoso G."/>
            <person name="Sanchez-Flores A."/>
            <person name="Estrada K."/>
            <person name="Cevallos M.A."/>
            <person name="Morett E."/>
            <person name="Gonzalez V."/>
            <person name="Portillo T."/>
            <person name="Ochoa-Leyva A."/>
            <person name="Jose M.V."/>
            <person name="Sciutto E."/>
            <person name="Landa A."/>
            <person name="Jimenez L."/>
            <person name="Valdes V."/>
            <person name="Carrero J.C."/>
            <person name="Larralde C."/>
            <person name="Morales-Montor J."/>
            <person name="Limon-Lason J."/>
            <person name="Soberon X."/>
            <person name="Laclette J.P."/>
        </authorList>
    </citation>
    <scope>NUCLEOTIDE SEQUENCE [LARGE SCALE GENOMIC DNA]</scope>
</reference>
<dbReference type="PANTHER" id="PTHR11101:SF80">
    <property type="entry name" value="PHOSPHATE TRANSPORTER"/>
    <property type="match status" value="1"/>
</dbReference>
<evidence type="ECO:0000256" key="8">
    <source>
        <dbReference type="RuleBase" id="RU363058"/>
    </source>
</evidence>
<evidence type="ECO:0000256" key="5">
    <source>
        <dbReference type="ARBA" id="ARBA00022692"/>
    </source>
</evidence>
<keyword evidence="6 8" id="KW-1133">Transmembrane helix</keyword>
<feature type="compositionally biased region" description="Polar residues" evidence="9">
    <location>
        <begin position="316"/>
        <end position="332"/>
    </location>
</feature>
<keyword evidence="4 8" id="KW-0592">Phosphate transport</keyword>
<dbReference type="InterPro" id="IPR001204">
    <property type="entry name" value="Phos_transporter"/>
</dbReference>
<comment type="similarity">
    <text evidence="2 8">Belongs to the inorganic phosphate transporter (PiT) (TC 2.A.20) family.</text>
</comment>
<sequence>MIAFVLAFGLGANDVANSFGTSVGSKVLTLKAACTLATIFEISGSVLLGGQVSATIRGGIINPNLFNETSNGALLLMYGQVASLASSCIWMLVATFFKLPVSGSHSIVGATAGFGLVLFGLSGIQWIGVLRIVISWFVSPLLSGLVSTFIFFILKKIVLTKEHPLEPGLCVLPFFYGATVIINVFSVLYGGLSIFGIREIKLWIVLVASFGAGILTGLIVFFFIRPYLRRKILRRLSKMECPKDDGDANLEETPTEKFRRRMRGIVLRIRHPNQSATSGSSSMEFVDQPEQASSVDAPPNQVEFVTLESNGIASTSPELLTTDNPAPNQGQNYEGGEANVAGPGERDDASSVTEIESEPLIEDRPEEVQVFSFAQILSAIFGSFVHGANDVSNAVGPVVGLWLVAISGNPLESAPPPIWILFYGGVGISIGLWVWGRKVMETVGSDLTTITPSSGVCIEVGSAVTVLIASNLGIPISTTHCKVGSVVCVGRFRSKSNVNWRLFINIVIAWVLLPCMHLPKLNPSCPHLRYFTPPQSLFSLSSPSLTNESSLFARCPHMLQFFSPTKYFIIEL</sequence>
<protein>
    <recommendedName>
        <fullName evidence="8">Phosphate transporter</fullName>
    </recommendedName>
</protein>
<dbReference type="EMBL" id="LN902842">
    <property type="protein sequence ID" value="CDS42019.1"/>
    <property type="molecule type" value="Genomic_DNA"/>
</dbReference>
<evidence type="ECO:0000256" key="1">
    <source>
        <dbReference type="ARBA" id="ARBA00004141"/>
    </source>
</evidence>
<feature type="transmembrane region" description="Helical" evidence="8">
    <location>
        <begin position="73"/>
        <end position="95"/>
    </location>
</feature>
<feature type="region of interest" description="Disordered" evidence="9">
    <location>
        <begin position="316"/>
        <end position="351"/>
    </location>
</feature>
<name>A0A068YFD6_ECHMU</name>
<evidence type="ECO:0000256" key="3">
    <source>
        <dbReference type="ARBA" id="ARBA00022448"/>
    </source>
</evidence>
<evidence type="ECO:0000256" key="4">
    <source>
        <dbReference type="ARBA" id="ARBA00022592"/>
    </source>
</evidence>
<keyword evidence="11" id="KW-1185">Reference proteome</keyword>
<keyword evidence="3 8" id="KW-0813">Transport</keyword>
<evidence type="ECO:0000256" key="7">
    <source>
        <dbReference type="ARBA" id="ARBA00023136"/>
    </source>
</evidence>
<reference evidence="10" key="2">
    <citation type="submission" date="2015-11" db="EMBL/GenBank/DDBJ databases">
        <authorList>
            <person name="Zhang Y."/>
            <person name="Guo Z."/>
        </authorList>
    </citation>
    <scope>NUCLEOTIDE SEQUENCE</scope>
</reference>
<proteinExistence type="inferred from homology"/>
<dbReference type="eggNOG" id="KOG2493">
    <property type="taxonomic scope" value="Eukaryota"/>
</dbReference>
<dbReference type="OrthoDB" id="260807at2759"/>
<dbReference type="Proteomes" id="UP000017246">
    <property type="component" value="Unassembled WGS sequence"/>
</dbReference>
<dbReference type="GO" id="GO:0005315">
    <property type="term" value="F:phosphate transmembrane transporter activity"/>
    <property type="evidence" value="ECO:0007669"/>
    <property type="project" value="InterPro"/>
</dbReference>
<evidence type="ECO:0000313" key="11">
    <source>
        <dbReference type="Proteomes" id="UP000017246"/>
    </source>
</evidence>
<dbReference type="GO" id="GO:0035435">
    <property type="term" value="P:phosphate ion transmembrane transport"/>
    <property type="evidence" value="ECO:0007669"/>
    <property type="project" value="TreeGrafter"/>
</dbReference>
<dbReference type="GO" id="GO:0016020">
    <property type="term" value="C:membrane"/>
    <property type="evidence" value="ECO:0007669"/>
    <property type="project" value="UniProtKB-SubCell"/>
</dbReference>
<keyword evidence="7 8" id="KW-0472">Membrane</keyword>
<feature type="transmembrane region" description="Helical" evidence="8">
    <location>
        <begin position="203"/>
        <end position="228"/>
    </location>
</feature>
<keyword evidence="5 8" id="KW-0812">Transmembrane</keyword>
<accession>A0A068YFD6</accession>
<comment type="function">
    <text evidence="8">Sodium-phosphate symporter.</text>
</comment>
<feature type="transmembrane region" description="Helical" evidence="8">
    <location>
        <begin position="133"/>
        <end position="154"/>
    </location>
</feature>
<evidence type="ECO:0000313" key="10">
    <source>
        <dbReference type="EMBL" id="CDS42019.1"/>
    </source>
</evidence>
<dbReference type="AlphaFoldDB" id="A0A068YFD6"/>
<evidence type="ECO:0000256" key="9">
    <source>
        <dbReference type="SAM" id="MobiDB-lite"/>
    </source>
</evidence>
<dbReference type="STRING" id="6211.A0A068YFD6"/>
<feature type="transmembrane region" description="Helical" evidence="8">
    <location>
        <begin position="107"/>
        <end position="127"/>
    </location>
</feature>
<dbReference type="PANTHER" id="PTHR11101">
    <property type="entry name" value="PHOSPHATE TRANSPORTER"/>
    <property type="match status" value="1"/>
</dbReference>
<dbReference type="Pfam" id="PF01384">
    <property type="entry name" value="PHO4"/>
    <property type="match status" value="1"/>
</dbReference>
<evidence type="ECO:0000256" key="6">
    <source>
        <dbReference type="ARBA" id="ARBA00022989"/>
    </source>
</evidence>